<gene>
    <name evidence="3" type="ORF">FOB51_00635</name>
    <name evidence="4" type="ORF">FOB51_11905</name>
    <name evidence="2" type="ORF">PYTT13_20710</name>
</gene>
<evidence type="ECO:0000313" key="5">
    <source>
        <dbReference type="Proteomes" id="UP000229314"/>
    </source>
</evidence>
<dbReference type="Proteomes" id="UP000324507">
    <property type="component" value="Plasmid unnamed1"/>
</dbReference>
<dbReference type="EMBL" id="CP044081">
    <property type="protein sequence ID" value="QEU08640.1"/>
    <property type="molecule type" value="Genomic_DNA"/>
</dbReference>
<dbReference type="RefSeq" id="WP_099650591.1">
    <property type="nucleotide sequence ID" value="NZ_CALTWI010000170.1"/>
</dbReference>
<protein>
    <submittedName>
        <fullName evidence="3">DUF883 family protein</fullName>
    </submittedName>
</protein>
<proteinExistence type="predicted"/>
<dbReference type="EMBL" id="CP044078">
    <property type="protein sequence ID" value="QEU06609.1"/>
    <property type="molecule type" value="Genomic_DNA"/>
</dbReference>
<reference evidence="2 5" key="1">
    <citation type="submission" date="2017-10" db="EMBL/GenBank/DDBJ databases">
        <title>Complete genome sequence of Paracoccus yeei TT13 isolated from human skin.</title>
        <authorList>
            <person name="Lee K."/>
            <person name="Lim J.Y."/>
            <person name="Hwang I."/>
        </authorList>
    </citation>
    <scope>NUCLEOTIDE SEQUENCE [LARGE SCALE GENOMIC DNA]</scope>
    <source>
        <strain evidence="2 5">TT13</strain>
        <plasmid evidence="5">Plasmid ptt13-3</plasmid>
        <plasmid evidence="2">pTT13-3</plasmid>
    </source>
</reference>
<accession>A0A2D2C6X2</accession>
<dbReference type="Pfam" id="PF19029">
    <property type="entry name" value="DUF883_C"/>
    <property type="match status" value="1"/>
</dbReference>
<reference evidence="3 6" key="2">
    <citation type="submission" date="2019-09" db="EMBL/GenBank/DDBJ databases">
        <title>FDA dAtabase for Regulatory Grade micrObial Sequences (FDA-ARGOS): Supporting development and validation of Infectious Disease Dx tests.</title>
        <authorList>
            <person name="Sciortino C."/>
            <person name="Tallon L."/>
            <person name="Sadzewicz L."/>
            <person name="Vavikolanu K."/>
            <person name="Mehta A."/>
            <person name="Aluvathingal J."/>
            <person name="Nadendla S."/>
            <person name="Nandy P."/>
            <person name="Geyer C."/>
            <person name="Yan Y."/>
            <person name="Sichtig H."/>
        </authorList>
    </citation>
    <scope>NUCLEOTIDE SEQUENCE [LARGE SCALE GENOMIC DNA]</scope>
    <source>
        <strain evidence="3 6">FDAARGOS_643</strain>
        <plasmid evidence="3 6">unnamed1</plasmid>
    </source>
</reference>
<evidence type="ECO:0000259" key="1">
    <source>
        <dbReference type="Pfam" id="PF19029"/>
    </source>
</evidence>
<organism evidence="2 5">
    <name type="scientific">Paracoccus yeei</name>
    <dbReference type="NCBI Taxonomy" id="147645"/>
    <lineage>
        <taxon>Bacteria</taxon>
        <taxon>Pseudomonadati</taxon>
        <taxon>Pseudomonadota</taxon>
        <taxon>Alphaproteobacteria</taxon>
        <taxon>Rhodobacterales</taxon>
        <taxon>Paracoccaceae</taxon>
        <taxon>Paracoccus</taxon>
    </lineage>
</organism>
<geneLocation type="plasmid" evidence="5">
    <name>ptt13-3</name>
</geneLocation>
<dbReference type="Proteomes" id="UP000324507">
    <property type="component" value="Chromosome"/>
</dbReference>
<evidence type="ECO:0000313" key="6">
    <source>
        <dbReference type="Proteomes" id="UP000324507"/>
    </source>
</evidence>
<evidence type="ECO:0000313" key="2">
    <source>
        <dbReference type="EMBL" id="ATQ58255.1"/>
    </source>
</evidence>
<dbReference type="AlphaFoldDB" id="A0A2D2C6X2"/>
<feature type="domain" description="DUF883" evidence="1">
    <location>
        <begin position="108"/>
        <end position="137"/>
    </location>
</feature>
<dbReference type="Proteomes" id="UP000229314">
    <property type="component" value="Plasmid pTT13-3"/>
</dbReference>
<evidence type="ECO:0000313" key="4">
    <source>
        <dbReference type="EMBL" id="QEU08640.1"/>
    </source>
</evidence>
<dbReference type="InterPro" id="IPR043605">
    <property type="entry name" value="DUF883_C"/>
</dbReference>
<dbReference type="EMBL" id="CP024425">
    <property type="protein sequence ID" value="ATQ58255.1"/>
    <property type="molecule type" value="Genomic_DNA"/>
</dbReference>
<sequence length="137" mass="14770">MERMVLRLVVPVVMAHRRKNMNMAQNLTAEHEQAPEATATGVIDGLKAGASRLAERGASTVNDSLDAGREYVGRIRDTGQNLAGSVYQSGHRKAEEAAFYAELGYEEARDWARSHPSQALGIAAGIGLLLGIVVARR</sequence>
<name>A0A2D2C6X2_9RHOB</name>
<keyword evidence="2" id="KW-0614">Plasmid</keyword>
<evidence type="ECO:0000313" key="3">
    <source>
        <dbReference type="EMBL" id="QEU06609.1"/>
    </source>
</evidence>
<geneLocation type="plasmid" evidence="2">
    <name>pTT13-3</name>
</geneLocation>
<geneLocation type="plasmid" evidence="3">
    <name>unnamed1</name>
</geneLocation>